<dbReference type="PANTHER" id="PTHR30026">
    <property type="entry name" value="OUTER MEMBRANE PROTEIN TOLC"/>
    <property type="match status" value="1"/>
</dbReference>
<gene>
    <name evidence="8" type="ORF">KC729_02510</name>
</gene>
<evidence type="ECO:0000256" key="1">
    <source>
        <dbReference type="ARBA" id="ARBA00004442"/>
    </source>
</evidence>
<keyword evidence="5" id="KW-0812">Transmembrane</keyword>
<dbReference type="GO" id="GO:0015288">
    <property type="term" value="F:porin activity"/>
    <property type="evidence" value="ECO:0007669"/>
    <property type="project" value="TreeGrafter"/>
</dbReference>
<dbReference type="GO" id="GO:1990281">
    <property type="term" value="C:efflux pump complex"/>
    <property type="evidence" value="ECO:0007669"/>
    <property type="project" value="TreeGrafter"/>
</dbReference>
<organism evidence="8 9">
    <name type="scientific">Eiseniibacteriota bacterium</name>
    <dbReference type="NCBI Taxonomy" id="2212470"/>
    <lineage>
        <taxon>Bacteria</taxon>
        <taxon>Candidatus Eiseniibacteriota</taxon>
    </lineage>
</organism>
<keyword evidence="7" id="KW-0998">Cell outer membrane</keyword>
<evidence type="ECO:0000256" key="4">
    <source>
        <dbReference type="ARBA" id="ARBA00022452"/>
    </source>
</evidence>
<dbReference type="SUPFAM" id="SSF56954">
    <property type="entry name" value="Outer membrane efflux proteins (OEP)"/>
    <property type="match status" value="1"/>
</dbReference>
<dbReference type="Pfam" id="PF02321">
    <property type="entry name" value="OEP"/>
    <property type="match status" value="2"/>
</dbReference>
<evidence type="ECO:0000256" key="3">
    <source>
        <dbReference type="ARBA" id="ARBA00022448"/>
    </source>
</evidence>
<reference evidence="8" key="2">
    <citation type="journal article" date="2021" name="Microbiome">
        <title>Successional dynamics and alternative stable states in a saline activated sludge microbial community over 9 years.</title>
        <authorList>
            <person name="Wang Y."/>
            <person name="Ye J."/>
            <person name="Ju F."/>
            <person name="Liu L."/>
            <person name="Boyd J.A."/>
            <person name="Deng Y."/>
            <person name="Parks D.H."/>
            <person name="Jiang X."/>
            <person name="Yin X."/>
            <person name="Woodcroft B.J."/>
            <person name="Tyson G.W."/>
            <person name="Hugenholtz P."/>
            <person name="Polz M.F."/>
            <person name="Zhang T."/>
        </authorList>
    </citation>
    <scope>NUCLEOTIDE SEQUENCE</scope>
    <source>
        <strain evidence="8">HKST-UBA01</strain>
    </source>
</reference>
<dbReference type="GO" id="GO:0015562">
    <property type="term" value="F:efflux transmembrane transporter activity"/>
    <property type="evidence" value="ECO:0007669"/>
    <property type="project" value="InterPro"/>
</dbReference>
<proteinExistence type="inferred from homology"/>
<dbReference type="GO" id="GO:0009279">
    <property type="term" value="C:cell outer membrane"/>
    <property type="evidence" value="ECO:0007669"/>
    <property type="project" value="UniProtKB-SubCell"/>
</dbReference>
<dbReference type="AlphaFoldDB" id="A0A956RPB9"/>
<dbReference type="Proteomes" id="UP000697710">
    <property type="component" value="Unassembled WGS sequence"/>
</dbReference>
<comment type="caution">
    <text evidence="8">The sequence shown here is derived from an EMBL/GenBank/DDBJ whole genome shotgun (WGS) entry which is preliminary data.</text>
</comment>
<evidence type="ECO:0000256" key="2">
    <source>
        <dbReference type="ARBA" id="ARBA00007613"/>
    </source>
</evidence>
<protein>
    <submittedName>
        <fullName evidence="8">TolC family protein</fullName>
    </submittedName>
</protein>
<comment type="similarity">
    <text evidence="2">Belongs to the outer membrane factor (OMF) (TC 1.B.17) family.</text>
</comment>
<dbReference type="InterPro" id="IPR003423">
    <property type="entry name" value="OMP_efflux"/>
</dbReference>
<evidence type="ECO:0000313" key="8">
    <source>
        <dbReference type="EMBL" id="MCA9726524.1"/>
    </source>
</evidence>
<evidence type="ECO:0000256" key="7">
    <source>
        <dbReference type="ARBA" id="ARBA00023237"/>
    </source>
</evidence>
<evidence type="ECO:0000313" key="9">
    <source>
        <dbReference type="Proteomes" id="UP000697710"/>
    </source>
</evidence>
<dbReference type="PANTHER" id="PTHR30026:SF20">
    <property type="entry name" value="OUTER MEMBRANE PROTEIN TOLC"/>
    <property type="match status" value="1"/>
</dbReference>
<evidence type="ECO:0000256" key="6">
    <source>
        <dbReference type="ARBA" id="ARBA00023136"/>
    </source>
</evidence>
<sequence>MATGLEITGAARAQVGMDGAPSFPDSLDLTHAIELARENSPMLAQARSGAEAAHTGKWEARASRLPSLTGRVVGLTTDSPADAFGLQLMQERFSFPAFTMSDPNDPEAIDHWSTELEARMPLFTGGKITGAIRQADRMADAAGADRDQAERGISLQVTNAYLDAILAEEGVALAERAQATTAKHVDRVRDLFETGMAIESDLLQAEVQLSKMEEGTIAARSQTAIARAALGRTIGLDLPADLPLARMQGMELPLPSSIESALQSAHADRPDLTAATARSEAARAAIKQARAGYLPEVGISGKLVWSDDHPFGSHGSSYTIAGQLQWSLWDWGATRQRVTRSRHLANVAAMEERDKNLGAELEVLVGWESLQSARARLTTATRAVGAAERAMQILEDRFDEGVTRITDLLDAETALHEARTRALDARFGVQRAARQLLFAAGQSPAPEVES</sequence>
<keyword evidence="3" id="KW-0813">Transport</keyword>
<reference evidence="8" key="1">
    <citation type="submission" date="2020-04" db="EMBL/GenBank/DDBJ databases">
        <authorList>
            <person name="Zhang T."/>
        </authorList>
    </citation>
    <scope>NUCLEOTIDE SEQUENCE</scope>
    <source>
        <strain evidence="8">HKST-UBA01</strain>
    </source>
</reference>
<dbReference type="InterPro" id="IPR051906">
    <property type="entry name" value="TolC-like"/>
</dbReference>
<dbReference type="EMBL" id="JAGQHR010000039">
    <property type="protein sequence ID" value="MCA9726524.1"/>
    <property type="molecule type" value="Genomic_DNA"/>
</dbReference>
<keyword evidence="6" id="KW-0472">Membrane</keyword>
<accession>A0A956RPB9</accession>
<evidence type="ECO:0000256" key="5">
    <source>
        <dbReference type="ARBA" id="ARBA00022692"/>
    </source>
</evidence>
<keyword evidence="4" id="KW-1134">Transmembrane beta strand</keyword>
<name>A0A956RPB9_UNCEI</name>
<dbReference type="Gene3D" id="1.20.1600.10">
    <property type="entry name" value="Outer membrane efflux proteins (OEP)"/>
    <property type="match status" value="1"/>
</dbReference>
<comment type="subcellular location">
    <subcellularLocation>
        <location evidence="1">Cell outer membrane</location>
    </subcellularLocation>
</comment>